<organism evidence="1 2">
    <name type="scientific">Pseudomonas extremorientalis</name>
    <dbReference type="NCBI Taxonomy" id="169669"/>
    <lineage>
        <taxon>Bacteria</taxon>
        <taxon>Pseudomonadati</taxon>
        <taxon>Pseudomonadota</taxon>
        <taxon>Gammaproteobacteria</taxon>
        <taxon>Pseudomonadales</taxon>
        <taxon>Pseudomonadaceae</taxon>
        <taxon>Pseudomonas</taxon>
    </lineage>
</organism>
<name>A0ABY0SXQ0_9PSED</name>
<reference evidence="1 2" key="1">
    <citation type="submission" date="2016-10" db="EMBL/GenBank/DDBJ databases">
        <authorList>
            <person name="Varghese N."/>
            <person name="Submissions S."/>
        </authorList>
    </citation>
    <scope>NUCLEOTIDE SEQUENCE [LARGE SCALE GENOMIC DNA]</scope>
    <source>
        <strain evidence="1 2">BS2774</strain>
    </source>
</reference>
<protein>
    <recommendedName>
        <fullName evidence="3">XRE family transcriptional regulator</fullName>
    </recommendedName>
</protein>
<dbReference type="InterPro" id="IPR010982">
    <property type="entry name" value="Lambda_DNA-bd_dom_sf"/>
</dbReference>
<evidence type="ECO:0000313" key="2">
    <source>
        <dbReference type="Proteomes" id="UP000182654"/>
    </source>
</evidence>
<evidence type="ECO:0008006" key="3">
    <source>
        <dbReference type="Google" id="ProtNLM"/>
    </source>
</evidence>
<sequence length="89" mass="10136">MNQTAFINPAILSWSRQRAGLSEAKVAKSLTMHLERVREWEVGQSLPTFNQAQKMGRYCKYPFWFSFPQGSAAGSSFYPRSAYWGGCFS</sequence>
<dbReference type="EMBL" id="LT629708">
    <property type="protein sequence ID" value="SDP65598.1"/>
    <property type="molecule type" value="Genomic_DNA"/>
</dbReference>
<dbReference type="Proteomes" id="UP000182654">
    <property type="component" value="Chromosome I"/>
</dbReference>
<proteinExistence type="predicted"/>
<keyword evidence="2" id="KW-1185">Reference proteome</keyword>
<evidence type="ECO:0000313" key="1">
    <source>
        <dbReference type="EMBL" id="SDP65598.1"/>
    </source>
</evidence>
<accession>A0ABY0SXQ0</accession>
<gene>
    <name evidence="1" type="ORF">SAMN04490184_4247</name>
</gene>
<dbReference type="SUPFAM" id="SSF47413">
    <property type="entry name" value="lambda repressor-like DNA-binding domains"/>
    <property type="match status" value="1"/>
</dbReference>